<dbReference type="InterPro" id="IPR002139">
    <property type="entry name" value="Ribo/fructo_kinase"/>
</dbReference>
<dbReference type="InterPro" id="IPR002173">
    <property type="entry name" value="Carboh/pur_kinase_PfkB_CS"/>
</dbReference>
<name>A0A2A9E9H7_9MICO</name>
<dbReference type="Pfam" id="PF00294">
    <property type="entry name" value="PfkB"/>
    <property type="match status" value="1"/>
</dbReference>
<gene>
    <name evidence="9" type="ORF">ATL42_2823</name>
</gene>
<keyword evidence="10" id="KW-1185">Reference proteome</keyword>
<dbReference type="GO" id="GO:0005524">
    <property type="term" value="F:ATP binding"/>
    <property type="evidence" value="ECO:0007669"/>
    <property type="project" value="UniProtKB-KW"/>
</dbReference>
<dbReference type="Gene3D" id="3.40.1190.20">
    <property type="match status" value="1"/>
</dbReference>
<evidence type="ECO:0000259" key="8">
    <source>
        <dbReference type="Pfam" id="PF00294"/>
    </source>
</evidence>
<proteinExistence type="inferred from homology"/>
<dbReference type="NCBIfam" id="TIGR03168">
    <property type="entry name" value="1-PFK"/>
    <property type="match status" value="1"/>
</dbReference>
<dbReference type="EMBL" id="PDJG01000001">
    <property type="protein sequence ID" value="PFG34892.1"/>
    <property type="molecule type" value="Genomic_DNA"/>
</dbReference>
<keyword evidence="2 6" id="KW-0808">Transferase</keyword>
<dbReference type="GO" id="GO:0005829">
    <property type="term" value="C:cytosol"/>
    <property type="evidence" value="ECO:0007669"/>
    <property type="project" value="TreeGrafter"/>
</dbReference>
<dbReference type="InterPro" id="IPR011611">
    <property type="entry name" value="PfkB_dom"/>
</dbReference>
<keyword evidence="3" id="KW-0547">Nucleotide-binding</keyword>
<dbReference type="InterPro" id="IPR017583">
    <property type="entry name" value="Tagatose/fructose_Pkinase"/>
</dbReference>
<dbReference type="PANTHER" id="PTHR46566">
    <property type="entry name" value="1-PHOSPHOFRUCTOKINASE-RELATED"/>
    <property type="match status" value="1"/>
</dbReference>
<dbReference type="PRINTS" id="PR00990">
    <property type="entry name" value="RIBOKINASE"/>
</dbReference>
<dbReference type="PANTHER" id="PTHR46566:SF5">
    <property type="entry name" value="1-PHOSPHOFRUCTOKINASE"/>
    <property type="match status" value="1"/>
</dbReference>
<protein>
    <submittedName>
        <fullName evidence="9">1-phosphofructokinase/tagatose 6-phosphate kinase</fullName>
    </submittedName>
</protein>
<organism evidence="9 10">
    <name type="scientific">Sanguibacter antarcticus</name>
    <dbReference type="NCBI Taxonomy" id="372484"/>
    <lineage>
        <taxon>Bacteria</taxon>
        <taxon>Bacillati</taxon>
        <taxon>Actinomycetota</taxon>
        <taxon>Actinomycetes</taxon>
        <taxon>Micrococcales</taxon>
        <taxon>Sanguibacteraceae</taxon>
        <taxon>Sanguibacter</taxon>
    </lineage>
</organism>
<evidence type="ECO:0000256" key="7">
    <source>
        <dbReference type="RuleBase" id="RU003704"/>
    </source>
</evidence>
<feature type="domain" description="Carbohydrate kinase PfkB" evidence="8">
    <location>
        <begin position="22"/>
        <end position="308"/>
    </location>
</feature>
<accession>A0A2A9E9H7</accession>
<reference evidence="9 10" key="1">
    <citation type="submission" date="2017-10" db="EMBL/GenBank/DDBJ databases">
        <title>Sequencing the genomes of 1000 actinobacteria strains.</title>
        <authorList>
            <person name="Klenk H.-P."/>
        </authorList>
    </citation>
    <scope>NUCLEOTIDE SEQUENCE [LARGE SCALE GENOMIC DNA]</scope>
    <source>
        <strain evidence="9 10">DSM 18966</strain>
    </source>
</reference>
<comment type="similarity">
    <text evidence="1 7">Belongs to the carbohydrate kinase PfkB family.</text>
</comment>
<dbReference type="SUPFAM" id="SSF53613">
    <property type="entry name" value="Ribokinase-like"/>
    <property type="match status" value="1"/>
</dbReference>
<keyword evidence="5" id="KW-0067">ATP-binding</keyword>
<keyword evidence="4 7" id="KW-0418">Kinase</keyword>
<evidence type="ECO:0000256" key="4">
    <source>
        <dbReference type="ARBA" id="ARBA00022777"/>
    </source>
</evidence>
<evidence type="ECO:0000313" key="10">
    <source>
        <dbReference type="Proteomes" id="UP000225548"/>
    </source>
</evidence>
<dbReference type="Proteomes" id="UP000225548">
    <property type="component" value="Unassembled WGS sequence"/>
</dbReference>
<sequence length="345" mass="35037">MTHHEARSERPRVATVTLNPAIDVTYEVPSLVVDDVVRVTRTTSRAGGKGVNVAAVASAIGADARVLVLTGGPSGTAFTDGLAALDLDVLAVDALADVRRTVVVVAHDGTTTSLQEPGHDVREPQTTARQVLEAVDRLLAEGVSAVAVSGSLPPGCPVSLLTDVVARFLSGGVPVVVDTSGEALASVVRSGAILTPNRSELVEMLGESAPEPFGANGLDEAWTVAAARRLLSEGAPAVLVTLGADGILAVTPDGTFAARPPQAVFGNPTGAGDAAVAALLVHLAAAGDPAAVRWTEALADMVATSAACVLRPVAGEVDHTARAAWLPQVRVRATTPPTDQEDLPT</sequence>
<evidence type="ECO:0000256" key="3">
    <source>
        <dbReference type="ARBA" id="ARBA00022741"/>
    </source>
</evidence>
<evidence type="ECO:0000256" key="6">
    <source>
        <dbReference type="PIRNR" id="PIRNR000535"/>
    </source>
</evidence>
<evidence type="ECO:0000256" key="1">
    <source>
        <dbReference type="ARBA" id="ARBA00010688"/>
    </source>
</evidence>
<evidence type="ECO:0000256" key="2">
    <source>
        <dbReference type="ARBA" id="ARBA00022679"/>
    </source>
</evidence>
<dbReference type="GO" id="GO:0008443">
    <property type="term" value="F:phosphofructokinase activity"/>
    <property type="evidence" value="ECO:0007669"/>
    <property type="project" value="TreeGrafter"/>
</dbReference>
<evidence type="ECO:0000256" key="5">
    <source>
        <dbReference type="ARBA" id="ARBA00022840"/>
    </source>
</evidence>
<dbReference type="RefSeq" id="WP_098455854.1">
    <property type="nucleotide sequence ID" value="NZ_PDJG01000001.1"/>
</dbReference>
<comment type="caution">
    <text evidence="9">The sequence shown here is derived from an EMBL/GenBank/DDBJ whole genome shotgun (WGS) entry which is preliminary data.</text>
</comment>
<dbReference type="InterPro" id="IPR029056">
    <property type="entry name" value="Ribokinase-like"/>
</dbReference>
<evidence type="ECO:0000313" key="9">
    <source>
        <dbReference type="EMBL" id="PFG34892.1"/>
    </source>
</evidence>
<dbReference type="OrthoDB" id="9801219at2"/>
<dbReference type="AlphaFoldDB" id="A0A2A9E9H7"/>
<dbReference type="PIRSF" id="PIRSF000535">
    <property type="entry name" value="1PFK/6PFK/LacC"/>
    <property type="match status" value="1"/>
</dbReference>
<dbReference type="PROSITE" id="PS00584">
    <property type="entry name" value="PFKB_KINASES_2"/>
    <property type="match status" value="1"/>
</dbReference>